<dbReference type="AlphaFoldDB" id="A0A109BAF2"/>
<gene>
    <name evidence="2" type="ORF">APY04_2925</name>
</gene>
<comment type="caution">
    <text evidence="2">The sequence shown here is derived from an EMBL/GenBank/DDBJ whole genome shotgun (WGS) entry which is preliminary data.</text>
</comment>
<keyword evidence="3" id="KW-1185">Reference proteome</keyword>
<dbReference type="EMBL" id="LMTR01000082">
    <property type="protein sequence ID" value="KWT65176.1"/>
    <property type="molecule type" value="Genomic_DNA"/>
</dbReference>
<sequence>MSEAIVKRMMWFVFLVAASIVATTVFACAFPFAAVAALAALDTEYEDGAWLVGASWLANQAYGFGVLGYPLELQAFGWGLFMGAGAIAGYYAARAIVLALKPYGMIAMLAAALPVAFLVYQAGIYAGTLVLTHGEGAFRYDVVRYVATVEVIAFAVLLVVHRIAFAAGFVTPNAVERA</sequence>
<proteinExistence type="predicted"/>
<keyword evidence="1" id="KW-0812">Transmembrane</keyword>
<dbReference type="OrthoDB" id="8447539at2"/>
<evidence type="ECO:0000313" key="3">
    <source>
        <dbReference type="Proteomes" id="UP000059074"/>
    </source>
</evidence>
<dbReference type="Proteomes" id="UP000059074">
    <property type="component" value="Unassembled WGS sequence"/>
</dbReference>
<organism evidence="2 3">
    <name type="scientific">Hyphomicrobium sulfonivorans</name>
    <dbReference type="NCBI Taxonomy" id="121290"/>
    <lineage>
        <taxon>Bacteria</taxon>
        <taxon>Pseudomonadati</taxon>
        <taxon>Pseudomonadota</taxon>
        <taxon>Alphaproteobacteria</taxon>
        <taxon>Hyphomicrobiales</taxon>
        <taxon>Hyphomicrobiaceae</taxon>
        <taxon>Hyphomicrobium</taxon>
    </lineage>
</organism>
<name>A0A109BAF2_HYPSL</name>
<keyword evidence="1" id="KW-0472">Membrane</keyword>
<evidence type="ECO:0000256" key="1">
    <source>
        <dbReference type="SAM" id="Phobius"/>
    </source>
</evidence>
<dbReference type="RefSeq" id="WP_068463756.1">
    <property type="nucleotide sequence ID" value="NZ_LMTR01000082.1"/>
</dbReference>
<dbReference type="PROSITE" id="PS51257">
    <property type="entry name" value="PROKAR_LIPOPROTEIN"/>
    <property type="match status" value="1"/>
</dbReference>
<feature type="transmembrane region" description="Helical" evidence="1">
    <location>
        <begin position="105"/>
        <end position="131"/>
    </location>
</feature>
<keyword evidence="1" id="KW-1133">Transmembrane helix</keyword>
<evidence type="ECO:0000313" key="2">
    <source>
        <dbReference type="EMBL" id="KWT65176.1"/>
    </source>
</evidence>
<feature type="transmembrane region" description="Helical" evidence="1">
    <location>
        <begin position="75"/>
        <end position="93"/>
    </location>
</feature>
<protein>
    <submittedName>
        <fullName evidence="2">Uncharacterized protein</fullName>
    </submittedName>
</protein>
<dbReference type="PATRIC" id="fig|121290.4.peg.525"/>
<dbReference type="STRING" id="121290.APY04_2925"/>
<reference evidence="2 3" key="1">
    <citation type="submission" date="2015-10" db="EMBL/GenBank/DDBJ databases">
        <title>Transcriptomic analysis of a linuron degrading triple-species bacterial consortium.</title>
        <authorList>
            <person name="Albers P."/>
        </authorList>
    </citation>
    <scope>NUCLEOTIDE SEQUENCE [LARGE SCALE GENOMIC DNA]</scope>
    <source>
        <strain evidence="2 3">WDL6</strain>
    </source>
</reference>
<feature type="transmembrane region" description="Helical" evidence="1">
    <location>
        <begin position="151"/>
        <end position="170"/>
    </location>
</feature>
<accession>A0A109BAF2</accession>